<dbReference type="OrthoDB" id="6528448at2759"/>
<evidence type="ECO:0000313" key="2">
    <source>
        <dbReference type="Proteomes" id="UP000288716"/>
    </source>
</evidence>
<name>A0A443RXQ5_9ACAR</name>
<dbReference type="AlphaFoldDB" id="A0A443RXQ5"/>
<reference evidence="1 2" key="1">
    <citation type="journal article" date="2018" name="Gigascience">
        <title>Genomes of trombidid mites reveal novel predicted allergens and laterally-transferred genes associated with secondary metabolism.</title>
        <authorList>
            <person name="Dong X."/>
            <person name="Chaisiri K."/>
            <person name="Xia D."/>
            <person name="Armstrong S.D."/>
            <person name="Fang Y."/>
            <person name="Donnelly M.J."/>
            <person name="Kadowaki T."/>
            <person name="McGarry J.W."/>
            <person name="Darby A.C."/>
            <person name="Makepeace B.L."/>
        </authorList>
    </citation>
    <scope>NUCLEOTIDE SEQUENCE [LARGE SCALE GENOMIC DNA]</scope>
    <source>
        <strain evidence="1">UoL-UT</strain>
    </source>
</reference>
<protein>
    <submittedName>
        <fullName evidence="1">Uncharacterized protein</fullName>
    </submittedName>
</protein>
<sequence length="99" mass="11824">MTLRSGPPFVLPSFLDTNETYICCAYTPRSFVIQKVRFTHFIHFASKYARPSNISIVIELSERQRLHQTHVRLLSIWKLFLQFACKEHLFICLFRSRFQ</sequence>
<organism evidence="1 2">
    <name type="scientific">Leptotrombidium deliense</name>
    <dbReference type="NCBI Taxonomy" id="299467"/>
    <lineage>
        <taxon>Eukaryota</taxon>
        <taxon>Metazoa</taxon>
        <taxon>Ecdysozoa</taxon>
        <taxon>Arthropoda</taxon>
        <taxon>Chelicerata</taxon>
        <taxon>Arachnida</taxon>
        <taxon>Acari</taxon>
        <taxon>Acariformes</taxon>
        <taxon>Trombidiformes</taxon>
        <taxon>Prostigmata</taxon>
        <taxon>Anystina</taxon>
        <taxon>Parasitengona</taxon>
        <taxon>Trombiculoidea</taxon>
        <taxon>Trombiculidae</taxon>
        <taxon>Leptotrombidium</taxon>
    </lineage>
</organism>
<accession>A0A443RXQ5</accession>
<proteinExistence type="predicted"/>
<dbReference type="Proteomes" id="UP000288716">
    <property type="component" value="Unassembled WGS sequence"/>
</dbReference>
<dbReference type="VEuPathDB" id="VectorBase:LDEU011919"/>
<evidence type="ECO:0000313" key="1">
    <source>
        <dbReference type="EMBL" id="RWS20121.1"/>
    </source>
</evidence>
<gene>
    <name evidence="1" type="ORF">B4U80_07675</name>
</gene>
<keyword evidence="2" id="KW-1185">Reference proteome</keyword>
<comment type="caution">
    <text evidence="1">The sequence shown here is derived from an EMBL/GenBank/DDBJ whole genome shotgun (WGS) entry which is preliminary data.</text>
</comment>
<dbReference type="EMBL" id="NCKV01019855">
    <property type="protein sequence ID" value="RWS20121.1"/>
    <property type="molecule type" value="Genomic_DNA"/>
</dbReference>